<dbReference type="Gene3D" id="3.30.950.10">
    <property type="entry name" value="Methyltransferase, Cobalt-precorrin-4 Transmethylase, Domain 2"/>
    <property type="match status" value="1"/>
</dbReference>
<dbReference type="FunFam" id="3.40.1010.10:FF:000001">
    <property type="entry name" value="Siroheme synthase"/>
    <property type="match status" value="1"/>
</dbReference>
<dbReference type="Pfam" id="PF02602">
    <property type="entry name" value="HEM4"/>
    <property type="match status" value="1"/>
</dbReference>
<dbReference type="EMBL" id="MYFO01000042">
    <property type="protein sequence ID" value="TFE83835.1"/>
    <property type="molecule type" value="Genomic_DNA"/>
</dbReference>
<dbReference type="CDD" id="cd11642">
    <property type="entry name" value="SUMT"/>
    <property type="match status" value="1"/>
</dbReference>
<feature type="domain" description="Tetrapyrrole methylase" evidence="10">
    <location>
        <begin position="5"/>
        <end position="217"/>
    </location>
</feature>
<dbReference type="GO" id="GO:0032259">
    <property type="term" value="P:methylation"/>
    <property type="evidence" value="ECO:0007669"/>
    <property type="project" value="UniProtKB-KW"/>
</dbReference>
<dbReference type="InterPro" id="IPR050161">
    <property type="entry name" value="Siro_Cobalamin_biosynth"/>
</dbReference>
<dbReference type="InterPro" id="IPR006366">
    <property type="entry name" value="CobA/CysG_C"/>
</dbReference>
<keyword evidence="4 9" id="KW-0489">Methyltransferase</keyword>
<reference evidence="12 13" key="1">
    <citation type="submission" date="2017-03" db="EMBL/GenBank/DDBJ databases">
        <title>Isolation of Levoglucosan Utilizing Bacteria.</title>
        <authorList>
            <person name="Arya A.S."/>
        </authorList>
    </citation>
    <scope>NUCLEOTIDE SEQUENCE [LARGE SCALE GENOMIC DNA]</scope>
    <source>
        <strain evidence="12 13">MEC069</strain>
    </source>
</reference>
<dbReference type="InterPro" id="IPR014777">
    <property type="entry name" value="4pyrrole_Mease_sub1"/>
</dbReference>
<dbReference type="InterPro" id="IPR035996">
    <property type="entry name" value="4pyrrol_Methylase_sf"/>
</dbReference>
<keyword evidence="13" id="KW-1185">Reference proteome</keyword>
<dbReference type="PROSITE" id="PS00840">
    <property type="entry name" value="SUMT_2"/>
    <property type="match status" value="1"/>
</dbReference>
<dbReference type="SUPFAM" id="SSF53790">
    <property type="entry name" value="Tetrapyrrole methylase"/>
    <property type="match status" value="1"/>
</dbReference>
<protein>
    <recommendedName>
        <fullName evidence="3">Uroporphyrinogen-III C-methyltransferase</fullName>
        <ecNumber evidence="2">2.1.1.107</ecNumber>
    </recommendedName>
    <alternativeName>
        <fullName evidence="8">Uroporphyrinogen III methylase</fullName>
    </alternativeName>
</protein>
<dbReference type="GO" id="GO:0004852">
    <property type="term" value="F:uroporphyrinogen-III synthase activity"/>
    <property type="evidence" value="ECO:0007669"/>
    <property type="project" value="InterPro"/>
</dbReference>
<dbReference type="PROSITE" id="PS00839">
    <property type="entry name" value="SUMT_1"/>
    <property type="match status" value="1"/>
</dbReference>
<dbReference type="SUPFAM" id="SSF69618">
    <property type="entry name" value="HemD-like"/>
    <property type="match status" value="1"/>
</dbReference>
<dbReference type="Pfam" id="PF00590">
    <property type="entry name" value="TP_methylase"/>
    <property type="match status" value="1"/>
</dbReference>
<evidence type="ECO:0000259" key="11">
    <source>
        <dbReference type="Pfam" id="PF02602"/>
    </source>
</evidence>
<evidence type="ECO:0000313" key="13">
    <source>
        <dbReference type="Proteomes" id="UP000298246"/>
    </source>
</evidence>
<evidence type="ECO:0000313" key="12">
    <source>
        <dbReference type="EMBL" id="TFE83835.1"/>
    </source>
</evidence>
<dbReference type="Gene3D" id="3.40.1010.10">
    <property type="entry name" value="Cobalt-precorrin-4 Transmethylase, Domain 1"/>
    <property type="match status" value="1"/>
</dbReference>
<dbReference type="NCBIfam" id="NF004790">
    <property type="entry name" value="PRK06136.1"/>
    <property type="match status" value="1"/>
</dbReference>
<dbReference type="GO" id="GO:0004851">
    <property type="term" value="F:uroporphyrin-III C-methyltransferase activity"/>
    <property type="evidence" value="ECO:0007669"/>
    <property type="project" value="UniProtKB-EC"/>
</dbReference>
<evidence type="ECO:0000256" key="2">
    <source>
        <dbReference type="ARBA" id="ARBA00012162"/>
    </source>
</evidence>
<dbReference type="AlphaFoldDB" id="A0A4Y8PT79"/>
<dbReference type="GO" id="GO:0019354">
    <property type="term" value="P:siroheme biosynthetic process"/>
    <property type="evidence" value="ECO:0007669"/>
    <property type="project" value="InterPro"/>
</dbReference>
<evidence type="ECO:0000256" key="6">
    <source>
        <dbReference type="ARBA" id="ARBA00022691"/>
    </source>
</evidence>
<dbReference type="InterPro" id="IPR003754">
    <property type="entry name" value="4pyrrol_synth_uPrphyn_synth"/>
</dbReference>
<keyword evidence="5 9" id="KW-0808">Transferase</keyword>
<organism evidence="12 13">
    <name type="scientific">Paenibacillus athensensis</name>
    <dbReference type="NCBI Taxonomy" id="1967502"/>
    <lineage>
        <taxon>Bacteria</taxon>
        <taxon>Bacillati</taxon>
        <taxon>Bacillota</taxon>
        <taxon>Bacilli</taxon>
        <taxon>Bacillales</taxon>
        <taxon>Paenibacillaceae</taxon>
        <taxon>Paenibacillus</taxon>
    </lineage>
</organism>
<comment type="similarity">
    <text evidence="1 9">Belongs to the precorrin methyltransferase family.</text>
</comment>
<evidence type="ECO:0000256" key="7">
    <source>
        <dbReference type="ARBA" id="ARBA00023244"/>
    </source>
</evidence>
<dbReference type="CDD" id="cd06578">
    <property type="entry name" value="HemD"/>
    <property type="match status" value="1"/>
</dbReference>
<dbReference type="OrthoDB" id="9815856at2"/>
<dbReference type="Gene3D" id="3.40.50.10090">
    <property type="match status" value="2"/>
</dbReference>
<proteinExistence type="inferred from homology"/>
<comment type="caution">
    <text evidence="12">The sequence shown here is derived from an EMBL/GenBank/DDBJ whole genome shotgun (WGS) entry which is preliminary data.</text>
</comment>
<dbReference type="PANTHER" id="PTHR45790:SF3">
    <property type="entry name" value="S-ADENOSYL-L-METHIONINE-DEPENDENT UROPORPHYRINOGEN III METHYLTRANSFERASE, CHLOROPLASTIC"/>
    <property type="match status" value="1"/>
</dbReference>
<accession>A0A4Y8PT79</accession>
<keyword evidence="6" id="KW-0949">S-adenosyl-L-methionine</keyword>
<dbReference type="Proteomes" id="UP000298246">
    <property type="component" value="Unassembled WGS sequence"/>
</dbReference>
<keyword evidence="7" id="KW-0627">Porphyrin biosynthesis</keyword>
<dbReference type="InterPro" id="IPR003043">
    <property type="entry name" value="Uropor_MeTrfase_CS"/>
</dbReference>
<dbReference type="EC" id="2.1.1.107" evidence="2"/>
<dbReference type="InterPro" id="IPR036108">
    <property type="entry name" value="4pyrrol_syn_uPrphyn_synt_sf"/>
</dbReference>
<evidence type="ECO:0000256" key="8">
    <source>
        <dbReference type="ARBA" id="ARBA00079776"/>
    </source>
</evidence>
<evidence type="ECO:0000259" key="10">
    <source>
        <dbReference type="Pfam" id="PF00590"/>
    </source>
</evidence>
<feature type="domain" description="Tetrapyrrole biosynthesis uroporphyrinogen III synthase" evidence="11">
    <location>
        <begin position="268"/>
        <end position="503"/>
    </location>
</feature>
<evidence type="ECO:0000256" key="3">
    <source>
        <dbReference type="ARBA" id="ARBA00018323"/>
    </source>
</evidence>
<evidence type="ECO:0000256" key="9">
    <source>
        <dbReference type="RuleBase" id="RU003960"/>
    </source>
</evidence>
<dbReference type="RefSeq" id="WP_134756745.1">
    <property type="nucleotide sequence ID" value="NZ_MYFO02000002.1"/>
</dbReference>
<dbReference type="NCBIfam" id="TIGR01469">
    <property type="entry name" value="cobA_cysG_Cterm"/>
    <property type="match status" value="1"/>
</dbReference>
<dbReference type="FunFam" id="3.30.950.10:FF:000001">
    <property type="entry name" value="Siroheme synthase"/>
    <property type="match status" value="1"/>
</dbReference>
<gene>
    <name evidence="12" type="ORF">B5M42_21835</name>
</gene>
<dbReference type="InterPro" id="IPR000878">
    <property type="entry name" value="4pyrrol_Mease"/>
</dbReference>
<dbReference type="InterPro" id="IPR014776">
    <property type="entry name" value="4pyrrole_Mease_sub2"/>
</dbReference>
<evidence type="ECO:0000256" key="5">
    <source>
        <dbReference type="ARBA" id="ARBA00022679"/>
    </source>
</evidence>
<dbReference type="PANTHER" id="PTHR45790">
    <property type="entry name" value="SIROHEME SYNTHASE-RELATED"/>
    <property type="match status" value="1"/>
</dbReference>
<name>A0A4Y8PT79_9BACL</name>
<evidence type="ECO:0000256" key="4">
    <source>
        <dbReference type="ARBA" id="ARBA00022603"/>
    </source>
</evidence>
<evidence type="ECO:0000256" key="1">
    <source>
        <dbReference type="ARBA" id="ARBA00005879"/>
    </source>
</evidence>
<sequence>MGTGRVYLVGAGPGDPKLITVRGLEAIRKADVIVYDRLASPRLLKHRKPDAELVFVGKLPDKHMMKQEDINRLLADLALQGKVVTRLKGGDPSVFGRVGEEAELLAEHGIAYDIIPGITSSIAVPAYAGIPVTHRDFTSSVAIVTGHEYPNKTYSSLDWEHLAKAIGTMVFLMGVANLEQICRELIRCGKPPHMPVALVRWGTWTDQATITGTLEDIAAKVKAANFQSPAVIIVGEVVKLREKLAWIEKKPLFGRRVLVTRARCQASELTELIDELGGEPVEFPVIRLQPPSRPEALAALDAALADLARFDWAIFTSVNGVEYFFRRLRELRLDVRALAKARLVAVGPKTAEALEQRGLVAELLPGDFRAEGLLEALLPQLAAGQRALLPTADIARDYLPVKLRELGVEVSEVDVYENVLALEDGDEVLELLRQGGIHIITFTSSSTVTNLFEALRRLGEPEPLQLLQGAQIACIGPKTAETARRLGLSITYMAEEATVASLAESLTWPGRKHESVGDPNH</sequence>